<evidence type="ECO:0000256" key="1">
    <source>
        <dbReference type="SAM" id="SignalP"/>
    </source>
</evidence>
<dbReference type="Proteomes" id="UP000515819">
    <property type="component" value="Chromosome"/>
</dbReference>
<evidence type="ECO:0000313" key="3">
    <source>
        <dbReference type="Proteomes" id="UP000515819"/>
    </source>
</evidence>
<dbReference type="AlphaFoldDB" id="A0A7G9FNL3"/>
<dbReference type="EMBL" id="CP060632">
    <property type="protein sequence ID" value="QNM00145.1"/>
    <property type="molecule type" value="Genomic_DNA"/>
</dbReference>
<gene>
    <name evidence="2" type="ORF">H9Q76_02240</name>
</gene>
<keyword evidence="3" id="KW-1185">Reference proteome</keyword>
<feature type="chain" id="PRO_5039451798" description="Lipocalin-like domain-containing protein" evidence="1">
    <location>
        <begin position="20"/>
        <end position="126"/>
    </location>
</feature>
<name>A0A7G9FNL3_9FIRM</name>
<keyword evidence="1" id="KW-0732">Signal</keyword>
<protein>
    <recommendedName>
        <fullName evidence="4">Lipocalin-like domain-containing protein</fullName>
    </recommendedName>
</protein>
<evidence type="ECO:0008006" key="4">
    <source>
        <dbReference type="Google" id="ProtNLM"/>
    </source>
</evidence>
<dbReference type="KEGG" id="wcp:H9Q76_02240"/>
<proteinExistence type="predicted"/>
<sequence length="126" mass="13622">MKRRLLCVVMVVAMALCLAACGGSDSKNAKITSAWSIVEMTVNGKSMTYDDSNRDAKAPQFSCADGTNFTFTNSGKAHTGTLEKSGEKYILHYSDSNKTMEATISGKQMTIVISGSDSMRLVFETK</sequence>
<organism evidence="2 3">
    <name type="scientific">Wujia chipingensis</name>
    <dbReference type="NCBI Taxonomy" id="2763670"/>
    <lineage>
        <taxon>Bacteria</taxon>
        <taxon>Bacillati</taxon>
        <taxon>Bacillota</taxon>
        <taxon>Clostridia</taxon>
        <taxon>Lachnospirales</taxon>
        <taxon>Lachnospiraceae</taxon>
        <taxon>Wujia</taxon>
    </lineage>
</organism>
<dbReference type="RefSeq" id="WP_195541493.1">
    <property type="nucleotide sequence ID" value="NZ_CP060632.1"/>
</dbReference>
<feature type="signal peptide" evidence="1">
    <location>
        <begin position="1"/>
        <end position="19"/>
    </location>
</feature>
<reference evidence="2 3" key="1">
    <citation type="submission" date="2020-08" db="EMBL/GenBank/DDBJ databases">
        <authorList>
            <person name="Liu C."/>
            <person name="Sun Q."/>
        </authorList>
    </citation>
    <scope>NUCLEOTIDE SEQUENCE [LARGE SCALE GENOMIC DNA]</scope>
    <source>
        <strain evidence="2 3">NSJ-4</strain>
    </source>
</reference>
<accession>A0A7G9FNL3</accession>
<evidence type="ECO:0000313" key="2">
    <source>
        <dbReference type="EMBL" id="QNM00145.1"/>
    </source>
</evidence>